<dbReference type="AlphaFoldDB" id="A0A4U0Q553"/>
<comment type="caution">
    <text evidence="1">The sequence shown here is derived from an EMBL/GenBank/DDBJ whole genome shotgun (WGS) entry which is preliminary data.</text>
</comment>
<organism evidence="1 2">
    <name type="scientific">Chitiniphilus eburneus</name>
    <dbReference type="NCBI Taxonomy" id="2571148"/>
    <lineage>
        <taxon>Bacteria</taxon>
        <taxon>Pseudomonadati</taxon>
        <taxon>Pseudomonadota</taxon>
        <taxon>Betaproteobacteria</taxon>
        <taxon>Neisseriales</taxon>
        <taxon>Chitinibacteraceae</taxon>
        <taxon>Chitiniphilus</taxon>
    </lineage>
</organism>
<evidence type="ECO:0000313" key="1">
    <source>
        <dbReference type="EMBL" id="TJZ76199.1"/>
    </source>
</evidence>
<name>A0A4U0Q553_9NEIS</name>
<evidence type="ECO:0000313" key="2">
    <source>
        <dbReference type="Proteomes" id="UP000310016"/>
    </source>
</evidence>
<dbReference type="EMBL" id="SUMF01000003">
    <property type="protein sequence ID" value="TJZ76199.1"/>
    <property type="molecule type" value="Genomic_DNA"/>
</dbReference>
<gene>
    <name evidence="1" type="ORF">FAZ21_05330</name>
</gene>
<sequence>MAATDQNGVLAWRTNYRPYGEKLVGLPTRTPSGSSADRLRSKWG</sequence>
<accession>A0A4U0Q553</accession>
<keyword evidence="2" id="KW-1185">Reference proteome</keyword>
<dbReference type="Proteomes" id="UP000310016">
    <property type="component" value="Unassembled WGS sequence"/>
</dbReference>
<protein>
    <submittedName>
        <fullName evidence="1">Uncharacterized protein</fullName>
    </submittedName>
</protein>
<reference evidence="1 2" key="1">
    <citation type="submission" date="2019-04" db="EMBL/GenBank/DDBJ databases">
        <title>Chitiniphilus eburnea sp. nov., a novel chitinolytic bacterium isolated from aquaculture sludge.</title>
        <authorList>
            <person name="Sheng M."/>
        </authorList>
    </citation>
    <scope>NUCLEOTIDE SEQUENCE [LARGE SCALE GENOMIC DNA]</scope>
    <source>
        <strain evidence="1 2">HX-2-15</strain>
    </source>
</reference>
<proteinExistence type="predicted"/>